<proteinExistence type="inferred from homology"/>
<dbReference type="Gene3D" id="1.20.120.720">
    <property type="entry name" value="Myosin VI head, motor domain, U50 subdomain"/>
    <property type="match status" value="1"/>
</dbReference>
<dbReference type="InterPro" id="IPR027417">
    <property type="entry name" value="P-loop_NTPase"/>
</dbReference>
<name>A0AAV2S819_MEGNR</name>
<evidence type="ECO:0000256" key="2">
    <source>
        <dbReference type="ARBA" id="ARBA00022840"/>
    </source>
</evidence>
<dbReference type="Pfam" id="PF00063">
    <property type="entry name" value="Myosin_head"/>
    <property type="match status" value="1"/>
</dbReference>
<dbReference type="GO" id="GO:0005524">
    <property type="term" value="F:ATP binding"/>
    <property type="evidence" value="ECO:0007669"/>
    <property type="project" value="UniProtKB-KW"/>
</dbReference>
<comment type="caution">
    <text evidence="6">Lacks conserved residue(s) required for the propagation of feature annotation.</text>
</comment>
<keyword evidence="1" id="KW-0547">Nucleotide-binding</keyword>
<evidence type="ECO:0000256" key="6">
    <source>
        <dbReference type="PROSITE-ProRule" id="PRU00782"/>
    </source>
</evidence>
<feature type="domain" description="Myosin motor" evidence="7">
    <location>
        <begin position="1"/>
        <end position="340"/>
    </location>
</feature>
<dbReference type="GO" id="GO:0016020">
    <property type="term" value="C:membrane"/>
    <property type="evidence" value="ECO:0007669"/>
    <property type="project" value="TreeGrafter"/>
</dbReference>
<dbReference type="Gene3D" id="3.40.850.10">
    <property type="entry name" value="Kinesin motor domain"/>
    <property type="match status" value="1"/>
</dbReference>
<keyword evidence="2" id="KW-0067">ATP-binding</keyword>
<dbReference type="SMART" id="SM00242">
    <property type="entry name" value="MYSc"/>
    <property type="match status" value="1"/>
</dbReference>
<dbReference type="CDD" id="cd00124">
    <property type="entry name" value="MYSc"/>
    <property type="match status" value="1"/>
</dbReference>
<evidence type="ECO:0000256" key="4">
    <source>
        <dbReference type="ARBA" id="ARBA00023175"/>
    </source>
</evidence>
<reference evidence="8 9" key="1">
    <citation type="submission" date="2024-05" db="EMBL/GenBank/DDBJ databases">
        <authorList>
            <person name="Wallberg A."/>
        </authorList>
    </citation>
    <scope>NUCLEOTIDE SEQUENCE [LARGE SCALE GENOMIC DNA]</scope>
</reference>
<dbReference type="PRINTS" id="PR00193">
    <property type="entry name" value="MYOSINHEAVY"/>
</dbReference>
<dbReference type="InterPro" id="IPR036961">
    <property type="entry name" value="Kinesin_motor_dom_sf"/>
</dbReference>
<dbReference type="PANTHER" id="PTHR13140">
    <property type="entry name" value="MYOSIN"/>
    <property type="match status" value="1"/>
</dbReference>
<dbReference type="GO" id="GO:0016459">
    <property type="term" value="C:myosin complex"/>
    <property type="evidence" value="ECO:0007669"/>
    <property type="project" value="UniProtKB-KW"/>
</dbReference>
<dbReference type="PROSITE" id="PS51456">
    <property type="entry name" value="MYOSIN_MOTOR"/>
    <property type="match status" value="1"/>
</dbReference>
<keyword evidence="4" id="KW-0505">Motor protein</keyword>
<dbReference type="AlphaFoldDB" id="A0AAV2S819"/>
<sequence>HIPVCEKSLKQACELLGLEGDKLIQSLTIRTISLSTQRRVSVFHKPCERASQCEERRDALMQLIYAKLFDHIVSFINLQVSADKKLWSTFIGILDVYGFETFENNSLEQLCINYVNERLQQEFIKRYLSTEHRILREEGFIDLDIPYTDNTKCLSALDSHVSVFAILNEECQLKREVRESEACMRVCNALNDTGVVFPPASPRHKPGFVVKHYAGHVKYDSKGLLHKNKDEVPHEVESLLGGSSCDFVANMVVGISAEIEGDFGIKKTRKVTTLTKFKASLDTLLKTLTKCDLHYVRCIKPNAQGLPGLPVVEYVMHQLQSCGIIETIRISQAGYPVRLS</sequence>
<dbReference type="InterPro" id="IPR001609">
    <property type="entry name" value="Myosin_head_motor_dom-like"/>
</dbReference>
<accession>A0AAV2S819</accession>
<feature type="region of interest" description="Actin-binding" evidence="6">
    <location>
        <begin position="281"/>
        <end position="303"/>
    </location>
</feature>
<keyword evidence="3 6" id="KW-0518">Myosin</keyword>
<dbReference type="GO" id="GO:0005737">
    <property type="term" value="C:cytoplasm"/>
    <property type="evidence" value="ECO:0007669"/>
    <property type="project" value="TreeGrafter"/>
</dbReference>
<feature type="non-terminal residue" evidence="8">
    <location>
        <position position="340"/>
    </location>
</feature>
<evidence type="ECO:0000256" key="1">
    <source>
        <dbReference type="ARBA" id="ARBA00022741"/>
    </source>
</evidence>
<dbReference type="PANTHER" id="PTHR13140:SF289">
    <property type="entry name" value="UNCONVENTIONAL MYOSIN-XIX"/>
    <property type="match status" value="1"/>
</dbReference>
<dbReference type="Gene3D" id="1.20.58.530">
    <property type="match status" value="1"/>
</dbReference>
<evidence type="ECO:0000313" key="8">
    <source>
        <dbReference type="EMBL" id="CAL4163575.1"/>
    </source>
</evidence>
<evidence type="ECO:0000256" key="5">
    <source>
        <dbReference type="ARBA" id="ARBA00023203"/>
    </source>
</evidence>
<comment type="similarity">
    <text evidence="6">Belongs to the TRAFAC class myosin-kinesin ATPase superfamily. Myosin family.</text>
</comment>
<gene>
    <name evidence="8" type="ORF">MNOR_LOCUS32998</name>
</gene>
<keyword evidence="5 6" id="KW-0009">Actin-binding</keyword>
<feature type="non-terminal residue" evidence="8">
    <location>
        <position position="1"/>
    </location>
</feature>
<dbReference type="SUPFAM" id="SSF52540">
    <property type="entry name" value="P-loop containing nucleoside triphosphate hydrolases"/>
    <property type="match status" value="1"/>
</dbReference>
<comment type="caution">
    <text evidence="8">The sequence shown here is derived from an EMBL/GenBank/DDBJ whole genome shotgun (WGS) entry which is preliminary data.</text>
</comment>
<evidence type="ECO:0000259" key="7">
    <source>
        <dbReference type="PROSITE" id="PS51456"/>
    </source>
</evidence>
<keyword evidence="9" id="KW-1185">Reference proteome</keyword>
<dbReference type="Proteomes" id="UP001497623">
    <property type="component" value="Unassembled WGS sequence"/>
</dbReference>
<dbReference type="GO" id="GO:0051015">
    <property type="term" value="F:actin filament binding"/>
    <property type="evidence" value="ECO:0007669"/>
    <property type="project" value="TreeGrafter"/>
</dbReference>
<dbReference type="EMBL" id="CAXKWB010046267">
    <property type="protein sequence ID" value="CAL4163575.1"/>
    <property type="molecule type" value="Genomic_DNA"/>
</dbReference>
<evidence type="ECO:0000313" key="9">
    <source>
        <dbReference type="Proteomes" id="UP001497623"/>
    </source>
</evidence>
<evidence type="ECO:0000256" key="3">
    <source>
        <dbReference type="ARBA" id="ARBA00023123"/>
    </source>
</evidence>
<protein>
    <recommendedName>
        <fullName evidence="7">Myosin motor domain-containing protein</fullName>
    </recommendedName>
</protein>
<organism evidence="8 9">
    <name type="scientific">Meganyctiphanes norvegica</name>
    <name type="common">Northern krill</name>
    <name type="synonym">Thysanopoda norvegica</name>
    <dbReference type="NCBI Taxonomy" id="48144"/>
    <lineage>
        <taxon>Eukaryota</taxon>
        <taxon>Metazoa</taxon>
        <taxon>Ecdysozoa</taxon>
        <taxon>Arthropoda</taxon>
        <taxon>Crustacea</taxon>
        <taxon>Multicrustacea</taxon>
        <taxon>Malacostraca</taxon>
        <taxon>Eumalacostraca</taxon>
        <taxon>Eucarida</taxon>
        <taxon>Euphausiacea</taxon>
        <taxon>Euphausiidae</taxon>
        <taxon>Meganyctiphanes</taxon>
    </lineage>
</organism>
<dbReference type="GO" id="GO:0000146">
    <property type="term" value="F:microfilament motor activity"/>
    <property type="evidence" value="ECO:0007669"/>
    <property type="project" value="TreeGrafter"/>
</dbReference>
<dbReference type="GO" id="GO:0007015">
    <property type="term" value="P:actin filament organization"/>
    <property type="evidence" value="ECO:0007669"/>
    <property type="project" value="TreeGrafter"/>
</dbReference>